<keyword evidence="2" id="KW-0378">Hydrolase</keyword>
<dbReference type="InterPro" id="IPR051454">
    <property type="entry name" value="RNA/ubiquinone_mod_enzymes"/>
</dbReference>
<dbReference type="InterPro" id="IPR001539">
    <property type="entry name" value="Peptidase_U32"/>
</dbReference>
<dbReference type="AlphaFoldDB" id="A0A4R1R997"/>
<dbReference type="GO" id="GO:0008233">
    <property type="term" value="F:peptidase activity"/>
    <property type="evidence" value="ECO:0007669"/>
    <property type="project" value="UniProtKB-KW"/>
</dbReference>
<comment type="caution">
    <text evidence="5">The sequence shown here is derived from an EMBL/GenBank/DDBJ whole genome shotgun (WGS) entry which is preliminary data.</text>
</comment>
<gene>
    <name evidence="5" type="ORF">EDC14_102617</name>
</gene>
<dbReference type="InterPro" id="IPR032525">
    <property type="entry name" value="Peptidase_U32_C"/>
</dbReference>
<dbReference type="PANTHER" id="PTHR30217">
    <property type="entry name" value="PEPTIDASE U32 FAMILY"/>
    <property type="match status" value="1"/>
</dbReference>
<dbReference type="Pfam" id="PF16325">
    <property type="entry name" value="Peptidase_U32_C"/>
    <property type="match status" value="1"/>
</dbReference>
<organism evidence="5 6">
    <name type="scientific">Hydrogenispora ethanolica</name>
    <dbReference type="NCBI Taxonomy" id="1082276"/>
    <lineage>
        <taxon>Bacteria</taxon>
        <taxon>Bacillati</taxon>
        <taxon>Bacillota</taxon>
        <taxon>Hydrogenispora</taxon>
    </lineage>
</organism>
<accession>A0A4R1R997</accession>
<sequence>MRAMELLIPAGNLEKLRTALFYGADAVYVGVAGLSLRAESAEMSLDELATGIGEAHRGGVKVYAALNTFARDSDLPSVKETVGALADQGADAVILSDPGVLALVRRNAPHLPVHLSTQANTTNSAAVRFWLEQGVRRMVLARELNLAEIGAIRREVPEAELEIFAHGAMCMAYSGRCFLSAFRNRRSANRGDCTQPCRWEYRMVEATRPGDPFRVEEDARYSYLLSSKDLCMIEYLPEIAAAGVVSLKVEGRMKSPYYVAAVTRAYRWALDAFRNDPAHYCCPPEFLAELAKISNRGYTTGFYFATERITEVNPDEKYRQTHDLVGTVLEYDRPQRRALVGVRNRLSAGDEVDLLLPDATIGLDTETFTDEHGLPLREAHNGYRVYFPLPEEVPAGAVLRRKLPMS</sequence>
<dbReference type="PROSITE" id="PS01276">
    <property type="entry name" value="PEPTIDASE_U32"/>
    <property type="match status" value="1"/>
</dbReference>
<evidence type="ECO:0000259" key="4">
    <source>
        <dbReference type="Pfam" id="PF16325"/>
    </source>
</evidence>
<dbReference type="Gene3D" id="2.40.30.10">
    <property type="entry name" value="Translation factors"/>
    <property type="match status" value="1"/>
</dbReference>
<evidence type="ECO:0000313" key="5">
    <source>
        <dbReference type="EMBL" id="TCL62274.1"/>
    </source>
</evidence>
<evidence type="ECO:0000313" key="6">
    <source>
        <dbReference type="Proteomes" id="UP000295008"/>
    </source>
</evidence>
<keyword evidence="6" id="KW-1185">Reference proteome</keyword>
<evidence type="ECO:0000256" key="1">
    <source>
        <dbReference type="ARBA" id="ARBA00022670"/>
    </source>
</evidence>
<evidence type="ECO:0000256" key="2">
    <source>
        <dbReference type="ARBA" id="ARBA00022801"/>
    </source>
</evidence>
<protein>
    <submittedName>
        <fullName evidence="5">Putative protease</fullName>
    </submittedName>
</protein>
<dbReference type="Pfam" id="PF01136">
    <property type="entry name" value="Peptidase_U32"/>
    <property type="match status" value="1"/>
</dbReference>
<evidence type="ECO:0000256" key="3">
    <source>
        <dbReference type="ARBA" id="ARBA00038374"/>
    </source>
</evidence>
<dbReference type="Proteomes" id="UP000295008">
    <property type="component" value="Unassembled WGS sequence"/>
</dbReference>
<proteinExistence type="inferred from homology"/>
<name>A0A4R1R997_HYDET</name>
<comment type="similarity">
    <text evidence="3">Belongs to the peptidase U32 family.</text>
</comment>
<keyword evidence="1 5" id="KW-0645">Protease</keyword>
<reference evidence="5 6" key="1">
    <citation type="submission" date="2019-03" db="EMBL/GenBank/DDBJ databases">
        <title>Genomic Encyclopedia of Type Strains, Phase IV (KMG-IV): sequencing the most valuable type-strain genomes for metagenomic binning, comparative biology and taxonomic classification.</title>
        <authorList>
            <person name="Goeker M."/>
        </authorList>
    </citation>
    <scope>NUCLEOTIDE SEQUENCE [LARGE SCALE GENOMIC DNA]</scope>
    <source>
        <strain evidence="5 6">LX-B</strain>
    </source>
</reference>
<dbReference type="EMBL" id="SLUN01000026">
    <property type="protein sequence ID" value="TCL62274.1"/>
    <property type="molecule type" value="Genomic_DNA"/>
</dbReference>
<feature type="domain" description="Peptidase family U32 C-terminal" evidence="4">
    <location>
        <begin position="320"/>
        <end position="400"/>
    </location>
</feature>
<dbReference type="PANTHER" id="PTHR30217:SF6">
    <property type="entry name" value="TRNA HYDROXYLATION PROTEIN P"/>
    <property type="match status" value="1"/>
</dbReference>
<dbReference type="GO" id="GO:0006508">
    <property type="term" value="P:proteolysis"/>
    <property type="evidence" value="ECO:0007669"/>
    <property type="project" value="UniProtKB-KW"/>
</dbReference>